<evidence type="ECO:0000313" key="10">
    <source>
        <dbReference type="Proteomes" id="UP000483839"/>
    </source>
</evidence>
<dbReference type="InterPro" id="IPR027396">
    <property type="entry name" value="DsrEFH-like"/>
</dbReference>
<keyword evidence="4" id="KW-0274">FAD</keyword>
<dbReference type="Gene3D" id="3.40.1260.10">
    <property type="entry name" value="DsrEFH-like"/>
    <property type="match status" value="1"/>
</dbReference>
<dbReference type="PRINTS" id="PR00411">
    <property type="entry name" value="PNDRDTASEI"/>
</dbReference>
<keyword evidence="5" id="KW-0560">Oxidoreductase</keyword>
<evidence type="ECO:0000256" key="1">
    <source>
        <dbReference type="ARBA" id="ARBA00001974"/>
    </source>
</evidence>
<dbReference type="RefSeq" id="WP_154591335.1">
    <property type="nucleotide sequence ID" value="NZ_JADFAX010000006.1"/>
</dbReference>
<dbReference type="InterPro" id="IPR001455">
    <property type="entry name" value="TusA-like"/>
</dbReference>
<dbReference type="PROSITE" id="PS50206">
    <property type="entry name" value="RHODANESE_3"/>
    <property type="match status" value="1"/>
</dbReference>
<dbReference type="GO" id="GO:0016491">
    <property type="term" value="F:oxidoreductase activity"/>
    <property type="evidence" value="ECO:0007669"/>
    <property type="project" value="UniProtKB-KW"/>
</dbReference>
<dbReference type="Gene3D" id="3.30.110.40">
    <property type="entry name" value="TusA-like domain"/>
    <property type="match status" value="1"/>
</dbReference>
<dbReference type="Pfam" id="PF07992">
    <property type="entry name" value="Pyr_redox_2"/>
    <property type="match status" value="1"/>
</dbReference>
<feature type="domain" description="Rhodanese" evidence="8">
    <location>
        <begin position="464"/>
        <end position="551"/>
    </location>
</feature>
<dbReference type="InterPro" id="IPR001763">
    <property type="entry name" value="Rhodanese-like_dom"/>
</dbReference>
<accession>A0A6L6G7T3</accession>
<sequence>MAKKILIIGGVAGGATAATRLRRLNEEDQIILFEKGEYISFANCGLPYHIGGSIKERDNLLLQTVEGMSAQYGIDIRNFSEVKSIDKDAKTVTVYDYKRQEEYVESFDELIISTGAKAIKPNIPGFETANNVFTLRNIPDMDLIKAYIAEHHVQTATVIGGGFIGLEMMENLVELGLSVNVIEMAPQVMPSLDFEMAQQLHAQINMHGVNLILNDGLSKIVDQGNLLLLNSGKSLATDMTILSIGVLPENTLAENAGLELGYKGAIKVTPNLQTSAEHIYAIGDVIEVVDSITGKPTNIPLAWPANRQGRIVADVINGIDTAYPGTQGTSVAKIFELTAASTGNSERQLKMNKIEYNAIHIHPNSHAGYYPGASPIALKLLFGKEGQILGAQAVGTEGVEKRIDVIATAIKFGARADQLAAVELAYAPPYSSAKDPVNMLGYVADNMMSGKLETFQWSDIEELKEKNAFFLDVREDFELATGTIEGSVQIPLNQLRDRLGELPKDKTIYVYCQVGQRGYNATRVLEQAGFSAKNLDGGYKTYKHAKYQLKEFYVKKEDFVDLLEDIKPNNLTQTINQEMMTLDACGLQCPGPILKVKQAMDKMKDGQLLKVEASDFGFSADVENWAANTGNTVLDNKIENNKVIATLKKGRGQEVVQNRLMPQEGVLQETKNGATMVVFSGDFDKAIASMIIATGAASFGKPVTIFFTFWGLSILKKEPVKKKGMAKLFDIMLPKSANQLPLSKMNMGGAGQKMIKKIMKDKNVDALPEMIQQAHELGVKFVACTMSMDLMGIEKEELFDFVEYGGVATFIGDSEQANMQLFI</sequence>
<dbReference type="InterPro" id="IPR016156">
    <property type="entry name" value="FAD/NAD-linked_Rdtase_dimer_sf"/>
</dbReference>
<dbReference type="InterPro" id="IPR050260">
    <property type="entry name" value="FAD-bd_OxRdtase"/>
</dbReference>
<name>A0A6L6G7T3_STRUB</name>
<dbReference type="SUPFAM" id="SSF52821">
    <property type="entry name" value="Rhodanese/Cell cycle control phosphatase"/>
    <property type="match status" value="1"/>
</dbReference>
<dbReference type="Gene3D" id="3.50.50.60">
    <property type="entry name" value="FAD/NAD(P)-binding domain"/>
    <property type="match status" value="2"/>
</dbReference>
<evidence type="ECO:0000313" key="9">
    <source>
        <dbReference type="EMBL" id="MTD01514.1"/>
    </source>
</evidence>
<gene>
    <name evidence="9" type="ORF">GKS16_04380</name>
</gene>
<evidence type="ECO:0000259" key="8">
    <source>
        <dbReference type="PROSITE" id="PS50206"/>
    </source>
</evidence>
<dbReference type="InterPro" id="IPR032836">
    <property type="entry name" value="DsrE2-like"/>
</dbReference>
<dbReference type="AlphaFoldDB" id="A0A6L6G7T3"/>
<dbReference type="Proteomes" id="UP000483839">
    <property type="component" value="Unassembled WGS sequence"/>
</dbReference>
<dbReference type="SUPFAM" id="SSF64307">
    <property type="entry name" value="SirA-like"/>
    <property type="match status" value="1"/>
</dbReference>
<dbReference type="SUPFAM" id="SSF75169">
    <property type="entry name" value="DsrEFH-like"/>
    <property type="match status" value="1"/>
</dbReference>
<dbReference type="Pfam" id="PF13686">
    <property type="entry name" value="DrsE_2"/>
    <property type="match status" value="1"/>
</dbReference>
<dbReference type="SMART" id="SM00450">
    <property type="entry name" value="RHOD"/>
    <property type="match status" value="1"/>
</dbReference>
<protein>
    <submittedName>
        <fullName evidence="9">Pyridine nucleotide-disulfide oxidoreductase</fullName>
    </submittedName>
</protein>
<dbReference type="Pfam" id="PF00581">
    <property type="entry name" value="Rhodanese"/>
    <property type="match status" value="1"/>
</dbReference>
<comment type="similarity">
    <text evidence="2">Belongs to the class-III pyridine nucleotide-disulfide oxidoreductase family.</text>
</comment>
<dbReference type="SUPFAM" id="SSF55424">
    <property type="entry name" value="FAD/NAD-linked reductases, dimerisation (C-terminal) domain"/>
    <property type="match status" value="1"/>
</dbReference>
<dbReference type="EMBL" id="WLXI01000037">
    <property type="protein sequence ID" value="MTD01514.1"/>
    <property type="molecule type" value="Genomic_DNA"/>
</dbReference>
<dbReference type="Pfam" id="PF01206">
    <property type="entry name" value="TusA"/>
    <property type="match status" value="1"/>
</dbReference>
<dbReference type="PANTHER" id="PTHR43429">
    <property type="entry name" value="PYRIDINE NUCLEOTIDE-DISULFIDE OXIDOREDUCTASE DOMAIN-CONTAINING"/>
    <property type="match status" value="1"/>
</dbReference>
<dbReference type="PROSITE" id="PS01148">
    <property type="entry name" value="UPF0033"/>
    <property type="match status" value="1"/>
</dbReference>
<dbReference type="InterPro" id="IPR023753">
    <property type="entry name" value="FAD/NAD-binding_dom"/>
</dbReference>
<keyword evidence="3" id="KW-0285">Flavoprotein</keyword>
<comment type="caution">
    <text evidence="9">The sequence shown here is derived from an EMBL/GenBank/DDBJ whole genome shotgun (WGS) entry which is preliminary data.</text>
</comment>
<dbReference type="PANTHER" id="PTHR43429:SF1">
    <property type="entry name" value="NAD(P)H SULFUR OXIDOREDUCTASE (COA-DEPENDENT)"/>
    <property type="match status" value="1"/>
</dbReference>
<reference evidence="9 10" key="1">
    <citation type="submission" date="2019-11" db="EMBL/GenBank/DDBJ databases">
        <title>Streptococcus uberis isolated from clinical mastitis cases on a southeastern Queensland dairy.</title>
        <authorList>
            <person name="Workentine M.L."/>
            <person name="Price R."/>
            <person name="Olchowy T."/>
        </authorList>
    </citation>
    <scope>NUCLEOTIDE SEQUENCE [LARGE SCALE GENOMIC DNA]</scope>
    <source>
        <strain evidence="9 10">OLC4459-A17</strain>
    </source>
</reference>
<keyword evidence="6" id="KW-0558">Oxidation</keyword>
<evidence type="ECO:0000256" key="2">
    <source>
        <dbReference type="ARBA" id="ARBA00009130"/>
    </source>
</evidence>
<dbReference type="InterPro" id="IPR036873">
    <property type="entry name" value="Rhodanese-like_dom_sf"/>
</dbReference>
<organism evidence="9 10">
    <name type="scientific">Streptococcus uberis</name>
    <dbReference type="NCBI Taxonomy" id="1349"/>
    <lineage>
        <taxon>Bacteria</taxon>
        <taxon>Bacillati</taxon>
        <taxon>Bacillota</taxon>
        <taxon>Bacilli</taxon>
        <taxon>Lactobacillales</taxon>
        <taxon>Streptococcaceae</taxon>
        <taxon>Streptococcus</taxon>
    </lineage>
</organism>
<dbReference type="Gene3D" id="3.40.250.10">
    <property type="entry name" value="Rhodanese-like domain"/>
    <property type="match status" value="1"/>
</dbReference>
<dbReference type="PRINTS" id="PR00368">
    <property type="entry name" value="FADPNR"/>
</dbReference>
<dbReference type="InterPro" id="IPR036188">
    <property type="entry name" value="FAD/NAD-bd_sf"/>
</dbReference>
<dbReference type="SUPFAM" id="SSF51905">
    <property type="entry name" value="FAD/NAD(P)-binding domain"/>
    <property type="match status" value="2"/>
</dbReference>
<keyword evidence="7" id="KW-0676">Redox-active center</keyword>
<comment type="cofactor">
    <cofactor evidence="1">
        <name>FAD</name>
        <dbReference type="ChEBI" id="CHEBI:57692"/>
    </cofactor>
</comment>
<proteinExistence type="inferred from homology"/>
<dbReference type="CDD" id="cd01524">
    <property type="entry name" value="RHOD_Pyr_redox"/>
    <property type="match status" value="1"/>
</dbReference>
<dbReference type="Pfam" id="PF02852">
    <property type="entry name" value="Pyr_redox_dim"/>
    <property type="match status" value="1"/>
</dbReference>
<evidence type="ECO:0000256" key="5">
    <source>
        <dbReference type="ARBA" id="ARBA00023002"/>
    </source>
</evidence>
<evidence type="ECO:0000256" key="3">
    <source>
        <dbReference type="ARBA" id="ARBA00022630"/>
    </source>
</evidence>
<evidence type="ECO:0000256" key="7">
    <source>
        <dbReference type="ARBA" id="ARBA00023284"/>
    </source>
</evidence>
<evidence type="ECO:0000256" key="4">
    <source>
        <dbReference type="ARBA" id="ARBA00022827"/>
    </source>
</evidence>
<dbReference type="InterPro" id="IPR004099">
    <property type="entry name" value="Pyr_nucl-diS_OxRdtase_dimer"/>
</dbReference>
<dbReference type="InterPro" id="IPR036868">
    <property type="entry name" value="TusA-like_sf"/>
</dbReference>
<evidence type="ECO:0000256" key="6">
    <source>
        <dbReference type="ARBA" id="ARBA00023097"/>
    </source>
</evidence>